<evidence type="ECO:0000259" key="2">
    <source>
        <dbReference type="Pfam" id="PF13231"/>
    </source>
</evidence>
<accession>X0XX39</accession>
<feature type="transmembrane region" description="Helical" evidence="1">
    <location>
        <begin position="103"/>
        <end position="122"/>
    </location>
</feature>
<dbReference type="InterPro" id="IPR038731">
    <property type="entry name" value="RgtA/B/C-like"/>
</dbReference>
<feature type="transmembrane region" description="Helical" evidence="1">
    <location>
        <begin position="128"/>
        <end position="146"/>
    </location>
</feature>
<gene>
    <name evidence="3" type="ORF">S01H1_67861</name>
</gene>
<name>X0XX39_9ZZZZ</name>
<reference evidence="3" key="1">
    <citation type="journal article" date="2014" name="Front. Microbiol.">
        <title>High frequency of phylogenetically diverse reductive dehalogenase-homologous genes in deep subseafloor sedimentary metagenomes.</title>
        <authorList>
            <person name="Kawai M."/>
            <person name="Futagami T."/>
            <person name="Toyoda A."/>
            <person name="Takaki Y."/>
            <person name="Nishi S."/>
            <person name="Hori S."/>
            <person name="Arai W."/>
            <person name="Tsubouchi T."/>
            <person name="Morono Y."/>
            <person name="Uchiyama I."/>
            <person name="Ito T."/>
            <person name="Fujiyama A."/>
            <person name="Inagaki F."/>
            <person name="Takami H."/>
        </authorList>
    </citation>
    <scope>NUCLEOTIDE SEQUENCE</scope>
    <source>
        <strain evidence="3">Expedition CK06-06</strain>
    </source>
</reference>
<dbReference type="AlphaFoldDB" id="X0XX39"/>
<evidence type="ECO:0000313" key="3">
    <source>
        <dbReference type="EMBL" id="GAG41128.1"/>
    </source>
</evidence>
<sequence length="161" mass="18539">MDELAHIPAGYSYASQRDFRINPEHPPLIKDLAGLPLLFLDLNFPSDSWAWNEGVNAQWNFGYDFLYASGNNVEQILFWARLPMLFLLVFLGWFMFRWAKKEFGKEIALFALTLFSFSPTFLAHGRLVTTDVGATLGFVLGFYFWLKFLRDPSKRNVITAG</sequence>
<dbReference type="EMBL" id="BARS01044965">
    <property type="protein sequence ID" value="GAG41128.1"/>
    <property type="molecule type" value="Genomic_DNA"/>
</dbReference>
<keyword evidence="1" id="KW-0472">Membrane</keyword>
<keyword evidence="1" id="KW-0812">Transmembrane</keyword>
<proteinExistence type="predicted"/>
<feature type="transmembrane region" description="Helical" evidence="1">
    <location>
        <begin position="76"/>
        <end position="96"/>
    </location>
</feature>
<dbReference type="Pfam" id="PF13231">
    <property type="entry name" value="PMT_2"/>
    <property type="match status" value="1"/>
</dbReference>
<comment type="caution">
    <text evidence="3">The sequence shown here is derived from an EMBL/GenBank/DDBJ whole genome shotgun (WGS) entry which is preliminary data.</text>
</comment>
<feature type="domain" description="Glycosyltransferase RgtA/B/C/D-like" evidence="2">
    <location>
        <begin position="80"/>
        <end position="158"/>
    </location>
</feature>
<organism evidence="3">
    <name type="scientific">marine sediment metagenome</name>
    <dbReference type="NCBI Taxonomy" id="412755"/>
    <lineage>
        <taxon>unclassified sequences</taxon>
        <taxon>metagenomes</taxon>
        <taxon>ecological metagenomes</taxon>
    </lineage>
</organism>
<evidence type="ECO:0000256" key="1">
    <source>
        <dbReference type="SAM" id="Phobius"/>
    </source>
</evidence>
<feature type="non-terminal residue" evidence="3">
    <location>
        <position position="161"/>
    </location>
</feature>
<keyword evidence="1" id="KW-1133">Transmembrane helix</keyword>
<protein>
    <recommendedName>
        <fullName evidence="2">Glycosyltransferase RgtA/B/C/D-like domain-containing protein</fullName>
    </recommendedName>
</protein>